<dbReference type="EC" id="3.4.21.89" evidence="3"/>
<organism evidence="3 4">
    <name type="scientific">Nonomuraea soli</name>
    <dbReference type="NCBI Taxonomy" id="1032476"/>
    <lineage>
        <taxon>Bacteria</taxon>
        <taxon>Bacillati</taxon>
        <taxon>Actinomycetota</taxon>
        <taxon>Actinomycetes</taxon>
        <taxon>Streptosporangiales</taxon>
        <taxon>Streptosporangiaceae</taxon>
        <taxon>Nonomuraea</taxon>
    </lineage>
</organism>
<name>A0A7W0CGX7_9ACTN</name>
<evidence type="ECO:0000259" key="2">
    <source>
        <dbReference type="Pfam" id="PF00717"/>
    </source>
</evidence>
<gene>
    <name evidence="3" type="ORF">HNR30_002302</name>
</gene>
<dbReference type="GO" id="GO:0004252">
    <property type="term" value="F:serine-type endopeptidase activity"/>
    <property type="evidence" value="ECO:0007669"/>
    <property type="project" value="InterPro"/>
</dbReference>
<dbReference type="InterPro" id="IPR015927">
    <property type="entry name" value="Peptidase_S24_S26A/B/C"/>
</dbReference>
<dbReference type="InterPro" id="IPR036286">
    <property type="entry name" value="LexA/Signal_pep-like_sf"/>
</dbReference>
<evidence type="ECO:0000256" key="1">
    <source>
        <dbReference type="ARBA" id="ARBA00004308"/>
    </source>
</evidence>
<dbReference type="SUPFAM" id="SSF51306">
    <property type="entry name" value="LexA/Signal peptidase"/>
    <property type="match status" value="1"/>
</dbReference>
<comment type="subcellular location">
    <subcellularLocation>
        <location evidence="1">Endomembrane system</location>
    </subcellularLocation>
</comment>
<evidence type="ECO:0000313" key="3">
    <source>
        <dbReference type="EMBL" id="MBA2890961.1"/>
    </source>
</evidence>
<dbReference type="Proteomes" id="UP000530928">
    <property type="component" value="Unassembled WGS sequence"/>
</dbReference>
<dbReference type="AlphaFoldDB" id="A0A7W0CGX7"/>
<dbReference type="GO" id="GO:0012505">
    <property type="term" value="C:endomembrane system"/>
    <property type="evidence" value="ECO:0007669"/>
    <property type="project" value="UniProtKB-SubCell"/>
</dbReference>
<protein>
    <submittedName>
        <fullName evidence="3">Signal peptidase I</fullName>
        <ecNumber evidence="3">3.4.21.89</ecNumber>
    </submittedName>
</protein>
<proteinExistence type="predicted"/>
<keyword evidence="4" id="KW-1185">Reference proteome</keyword>
<comment type="caution">
    <text evidence="3">The sequence shown here is derived from an EMBL/GenBank/DDBJ whole genome shotgun (WGS) entry which is preliminary data.</text>
</comment>
<sequence>MTISGESMAPTYLPGDRVLVHRRRPGRVGRGQVVVVRHPDLERLAVFGDGVRSADSRHWGYVSADRLLGVVARRMST</sequence>
<dbReference type="GO" id="GO:0009003">
    <property type="term" value="F:signal peptidase activity"/>
    <property type="evidence" value="ECO:0007669"/>
    <property type="project" value="UniProtKB-EC"/>
</dbReference>
<dbReference type="Gene3D" id="2.10.109.10">
    <property type="entry name" value="Umud Fragment, subunit A"/>
    <property type="match status" value="1"/>
</dbReference>
<reference evidence="3 4" key="1">
    <citation type="submission" date="2020-07" db="EMBL/GenBank/DDBJ databases">
        <title>Genomic Encyclopedia of Type Strains, Phase IV (KMG-IV): sequencing the most valuable type-strain genomes for metagenomic binning, comparative biology and taxonomic classification.</title>
        <authorList>
            <person name="Goeker M."/>
        </authorList>
    </citation>
    <scope>NUCLEOTIDE SEQUENCE [LARGE SCALE GENOMIC DNA]</scope>
    <source>
        <strain evidence="3 4">DSM 45533</strain>
    </source>
</reference>
<dbReference type="CDD" id="cd06530">
    <property type="entry name" value="S26_SPase_I"/>
    <property type="match status" value="1"/>
</dbReference>
<dbReference type="RefSeq" id="WP_312894342.1">
    <property type="nucleotide sequence ID" value="NZ_BAABAM010000006.1"/>
</dbReference>
<evidence type="ECO:0000313" key="4">
    <source>
        <dbReference type="Proteomes" id="UP000530928"/>
    </source>
</evidence>
<feature type="domain" description="Peptidase S24/S26A/S26B/S26C" evidence="2">
    <location>
        <begin position="2"/>
        <end position="42"/>
    </location>
</feature>
<dbReference type="GO" id="GO:0006465">
    <property type="term" value="P:signal peptide processing"/>
    <property type="evidence" value="ECO:0007669"/>
    <property type="project" value="InterPro"/>
</dbReference>
<dbReference type="Pfam" id="PF00717">
    <property type="entry name" value="Peptidase_S24"/>
    <property type="match status" value="1"/>
</dbReference>
<keyword evidence="3" id="KW-0378">Hydrolase</keyword>
<accession>A0A7W0CGX7</accession>
<dbReference type="EMBL" id="JACDUR010000002">
    <property type="protein sequence ID" value="MBA2890961.1"/>
    <property type="molecule type" value="Genomic_DNA"/>
</dbReference>
<dbReference type="InterPro" id="IPR019533">
    <property type="entry name" value="Peptidase_S26"/>
</dbReference>